<evidence type="ECO:0000259" key="16">
    <source>
        <dbReference type="PROSITE" id="PS50109"/>
    </source>
</evidence>
<dbReference type="Pfam" id="PF14361">
    <property type="entry name" value="RsbRD_N"/>
    <property type="match status" value="1"/>
</dbReference>
<evidence type="ECO:0000256" key="11">
    <source>
        <dbReference type="ARBA" id="ARBA00023004"/>
    </source>
</evidence>
<dbReference type="PANTHER" id="PTHR24421">
    <property type="entry name" value="NITRATE/NITRITE SENSOR PROTEIN NARX-RELATED"/>
    <property type="match status" value="1"/>
</dbReference>
<reference evidence="18" key="1">
    <citation type="journal article" date="2019" name="Int. J. Syst. Evol. Microbiol.">
        <title>The Global Catalogue of Microorganisms (GCM) 10K type strain sequencing project: providing services to taxonomists for standard genome sequencing and annotation.</title>
        <authorList>
            <consortium name="The Broad Institute Genomics Platform"/>
            <consortium name="The Broad Institute Genome Sequencing Center for Infectious Disease"/>
            <person name="Wu L."/>
            <person name="Ma J."/>
        </authorList>
    </citation>
    <scope>NUCLEOTIDE SEQUENCE [LARGE SCALE GENOMIC DNA]</scope>
    <source>
        <strain evidence="18">JCM 11136</strain>
    </source>
</reference>
<evidence type="ECO:0000256" key="14">
    <source>
        <dbReference type="ARBA" id="ARBA00024827"/>
    </source>
</evidence>
<evidence type="ECO:0000256" key="12">
    <source>
        <dbReference type="ARBA" id="ARBA00023012"/>
    </source>
</evidence>
<dbReference type="CDD" id="cd16917">
    <property type="entry name" value="HATPase_UhpB-NarQ-NarX-like"/>
    <property type="match status" value="1"/>
</dbReference>
<keyword evidence="8" id="KW-0808">Transferase</keyword>
<keyword evidence="18" id="KW-1185">Reference proteome</keyword>
<dbReference type="InterPro" id="IPR005467">
    <property type="entry name" value="His_kinase_dom"/>
</dbReference>
<keyword evidence="12" id="KW-0902">Two-component regulatory system</keyword>
<evidence type="ECO:0000256" key="2">
    <source>
        <dbReference type="ARBA" id="ARBA00001966"/>
    </source>
</evidence>
<keyword evidence="6" id="KW-0004">4Fe-4S</keyword>
<evidence type="ECO:0000313" key="18">
    <source>
        <dbReference type="Proteomes" id="UP001501578"/>
    </source>
</evidence>
<dbReference type="GO" id="GO:0016301">
    <property type="term" value="F:kinase activity"/>
    <property type="evidence" value="ECO:0007669"/>
    <property type="project" value="UniProtKB-KW"/>
</dbReference>
<comment type="caution">
    <text evidence="17">The sequence shown here is derived from an EMBL/GenBank/DDBJ whole genome shotgun (WGS) entry which is preliminary data.</text>
</comment>
<keyword evidence="11" id="KW-0408">Iron</keyword>
<evidence type="ECO:0000313" key="17">
    <source>
        <dbReference type="EMBL" id="GAA0941669.1"/>
    </source>
</evidence>
<proteinExistence type="predicted"/>
<dbReference type="InterPro" id="IPR036890">
    <property type="entry name" value="HATPase_C_sf"/>
</dbReference>
<dbReference type="Pfam" id="PF07730">
    <property type="entry name" value="HisKA_3"/>
    <property type="match status" value="1"/>
</dbReference>
<dbReference type="InterPro" id="IPR004358">
    <property type="entry name" value="Sig_transdc_His_kin-like_C"/>
</dbReference>
<dbReference type="Gene3D" id="1.20.5.1930">
    <property type="match status" value="1"/>
</dbReference>
<dbReference type="SMART" id="SM00387">
    <property type="entry name" value="HATPase_c"/>
    <property type="match status" value="1"/>
</dbReference>
<organism evidence="17 18">
    <name type="scientific">Nonomuraea longicatena</name>
    <dbReference type="NCBI Taxonomy" id="83682"/>
    <lineage>
        <taxon>Bacteria</taxon>
        <taxon>Bacillati</taxon>
        <taxon>Actinomycetota</taxon>
        <taxon>Actinomycetes</taxon>
        <taxon>Streptosporangiales</taxon>
        <taxon>Streptosporangiaceae</taxon>
        <taxon>Nonomuraea</taxon>
    </lineage>
</organism>
<dbReference type="EMBL" id="BAAAHQ010000031">
    <property type="protein sequence ID" value="GAA0941669.1"/>
    <property type="molecule type" value="Genomic_DNA"/>
</dbReference>
<keyword evidence="10 17" id="KW-0418">Kinase</keyword>
<comment type="function">
    <text evidence="14">Member of the two-component regulatory system NreB/NreC involved in the control of dissimilatory nitrate/nitrite reduction in response to oxygen. NreB functions as a direct oxygen sensor histidine kinase which is autophosphorylated, in the absence of oxygen, probably at the conserved histidine residue, and transfers its phosphate group probably to a conserved aspartate residue of NreC. NreB/NreC activates the expression of the nitrate (narGHJI) and nitrite (nir) reductase operons, as well as the putative nitrate transporter gene narT.</text>
</comment>
<dbReference type="SUPFAM" id="SSF55874">
    <property type="entry name" value="ATPase domain of HSP90 chaperone/DNA topoisomerase II/histidine kinase"/>
    <property type="match status" value="1"/>
</dbReference>
<dbReference type="Gene3D" id="3.30.565.10">
    <property type="entry name" value="Histidine kinase-like ATPase, C-terminal domain"/>
    <property type="match status" value="1"/>
</dbReference>
<name>A0ABP4AY98_9ACTN</name>
<dbReference type="PANTHER" id="PTHR24421:SF55">
    <property type="entry name" value="SENSOR HISTIDINE KINASE YDFH"/>
    <property type="match status" value="1"/>
</dbReference>
<evidence type="ECO:0000256" key="6">
    <source>
        <dbReference type="ARBA" id="ARBA00022485"/>
    </source>
</evidence>
<evidence type="ECO:0000256" key="5">
    <source>
        <dbReference type="ARBA" id="ARBA00017322"/>
    </source>
</evidence>
<keyword evidence="9" id="KW-0479">Metal-binding</keyword>
<evidence type="ECO:0000256" key="13">
    <source>
        <dbReference type="ARBA" id="ARBA00023014"/>
    </source>
</evidence>
<dbReference type="PROSITE" id="PS50109">
    <property type="entry name" value="HIS_KIN"/>
    <property type="match status" value="1"/>
</dbReference>
<keyword evidence="13" id="KW-0411">Iron-sulfur</keyword>
<protein>
    <recommendedName>
        <fullName evidence="5">Oxygen sensor histidine kinase NreB</fullName>
        <ecNumber evidence="4">2.7.13.3</ecNumber>
    </recommendedName>
    <alternativeName>
        <fullName evidence="15">Nitrogen regulation protein B</fullName>
    </alternativeName>
</protein>
<comment type="subcellular location">
    <subcellularLocation>
        <location evidence="3">Cytoplasm</location>
    </subcellularLocation>
</comment>
<dbReference type="PRINTS" id="PR00344">
    <property type="entry name" value="BCTRLSENSOR"/>
</dbReference>
<dbReference type="InterPro" id="IPR003594">
    <property type="entry name" value="HATPase_dom"/>
</dbReference>
<feature type="domain" description="Histidine kinase" evidence="16">
    <location>
        <begin position="262"/>
        <end position="346"/>
    </location>
</feature>
<comment type="cofactor">
    <cofactor evidence="2">
        <name>[4Fe-4S] cluster</name>
        <dbReference type="ChEBI" id="CHEBI:49883"/>
    </cofactor>
</comment>
<evidence type="ECO:0000256" key="15">
    <source>
        <dbReference type="ARBA" id="ARBA00030800"/>
    </source>
</evidence>
<evidence type="ECO:0000256" key="1">
    <source>
        <dbReference type="ARBA" id="ARBA00000085"/>
    </source>
</evidence>
<gene>
    <name evidence="17" type="ORF">GCM10009560_53790</name>
</gene>
<dbReference type="InterPro" id="IPR011712">
    <property type="entry name" value="Sig_transdc_His_kin_sub3_dim/P"/>
</dbReference>
<evidence type="ECO:0000256" key="9">
    <source>
        <dbReference type="ARBA" id="ARBA00022723"/>
    </source>
</evidence>
<evidence type="ECO:0000256" key="8">
    <source>
        <dbReference type="ARBA" id="ARBA00022679"/>
    </source>
</evidence>
<dbReference type="Pfam" id="PF02518">
    <property type="entry name" value="HATPase_c"/>
    <property type="match status" value="1"/>
</dbReference>
<dbReference type="EC" id="2.7.13.3" evidence="4"/>
<sequence>MADLLESSHSEIGAAYEQALNNASSLLLRNPEFASQLRASMAGIVADVVDGLRGAGPGAVAEEVILSMEIAVTRARHGVHPTESLRAAEILFEVVLGWVNQRLVTDHDDARQTLYEVSLLLSKSIATRIRGASSWYASFLLQEIHRVQSVERGRIARELHDRVSYGVTVAHRHLDILDHRLRRDPEAARRSISLARLAMEEAMESLRKLIGDLRVSESVTNLEKALQAFLEGAEPVEAATFLFIDGDESWVEPHTRDEVFLIVREALRNALDHSGAEQVLVQIVIAPHELRATVADDGKGFAAEGAEDGAGLSIMAERAALIGGSTLVSSRIGKGTRVELTVPLLRNAHAGTD</sequence>
<evidence type="ECO:0000256" key="7">
    <source>
        <dbReference type="ARBA" id="ARBA00022490"/>
    </source>
</evidence>
<dbReference type="InterPro" id="IPR050482">
    <property type="entry name" value="Sensor_HK_TwoCompSys"/>
</dbReference>
<evidence type="ECO:0000256" key="3">
    <source>
        <dbReference type="ARBA" id="ARBA00004496"/>
    </source>
</evidence>
<evidence type="ECO:0000256" key="10">
    <source>
        <dbReference type="ARBA" id="ARBA00022777"/>
    </source>
</evidence>
<dbReference type="InterPro" id="IPR025751">
    <property type="entry name" value="RsbRD_N_dom"/>
</dbReference>
<accession>A0ABP4AY98</accession>
<keyword evidence="7" id="KW-0963">Cytoplasm</keyword>
<dbReference type="Proteomes" id="UP001501578">
    <property type="component" value="Unassembled WGS sequence"/>
</dbReference>
<comment type="catalytic activity">
    <reaction evidence="1">
        <text>ATP + protein L-histidine = ADP + protein N-phospho-L-histidine.</text>
        <dbReference type="EC" id="2.7.13.3"/>
    </reaction>
</comment>
<evidence type="ECO:0000256" key="4">
    <source>
        <dbReference type="ARBA" id="ARBA00012438"/>
    </source>
</evidence>